<evidence type="ECO:0000313" key="1">
    <source>
        <dbReference type="EMBL" id="KAG9497309.1"/>
    </source>
</evidence>
<sequence>MYQLDPVNAAFAAKIASSPSPRETGNCQQAVDNLEELQKPKPAQDIQTDALEVSGKYGPTTVVLVRSKSLVNKSLPMVFYTHGGGYMMDRL</sequence>
<dbReference type="KEGG" id="fmu:J7337_012104"/>
<keyword evidence="2" id="KW-1185">Reference proteome</keyword>
<evidence type="ECO:0000313" key="2">
    <source>
        <dbReference type="Proteomes" id="UP000827133"/>
    </source>
</evidence>
<evidence type="ECO:0008006" key="3">
    <source>
        <dbReference type="Google" id="ProtNLM"/>
    </source>
</evidence>
<accession>A0A9P8D8J3</accession>
<dbReference type="AlphaFoldDB" id="A0A9P8D8J3"/>
<dbReference type="Gene3D" id="3.40.50.1820">
    <property type="entry name" value="alpha/beta hydrolase"/>
    <property type="match status" value="1"/>
</dbReference>
<reference evidence="1" key="1">
    <citation type="journal article" date="2021" name="Mol. Plant Microbe Interact.">
        <title>Telomere to telomere genome assembly of Fusarium musae F31, causal agent of crown rot disease of banana.</title>
        <authorList>
            <person name="Degradi L."/>
            <person name="Tava V."/>
            <person name="Kunova A."/>
            <person name="Cortesi P."/>
            <person name="Saracchi M."/>
            <person name="Pasquali M."/>
        </authorList>
    </citation>
    <scope>NUCLEOTIDE SEQUENCE</scope>
    <source>
        <strain evidence="1">F31</strain>
    </source>
</reference>
<dbReference type="EMBL" id="JAHBCI010000009">
    <property type="protein sequence ID" value="KAG9497309.1"/>
    <property type="molecule type" value="Genomic_DNA"/>
</dbReference>
<dbReference type="RefSeq" id="XP_044676309.1">
    <property type="nucleotide sequence ID" value="XM_044829634.1"/>
</dbReference>
<proteinExistence type="predicted"/>
<name>A0A9P8D8J3_9HYPO</name>
<dbReference type="GeneID" id="68319960"/>
<gene>
    <name evidence="1" type="ORF">J7337_012104</name>
</gene>
<protein>
    <recommendedName>
        <fullName evidence="3">Alpha/beta hydrolase fold-3 domain-containing protein</fullName>
    </recommendedName>
</protein>
<dbReference type="InterPro" id="IPR029058">
    <property type="entry name" value="AB_hydrolase_fold"/>
</dbReference>
<dbReference type="Proteomes" id="UP000827133">
    <property type="component" value="Unassembled WGS sequence"/>
</dbReference>
<comment type="caution">
    <text evidence="1">The sequence shown here is derived from an EMBL/GenBank/DDBJ whole genome shotgun (WGS) entry which is preliminary data.</text>
</comment>
<organism evidence="1 2">
    <name type="scientific">Fusarium musae</name>
    <dbReference type="NCBI Taxonomy" id="1042133"/>
    <lineage>
        <taxon>Eukaryota</taxon>
        <taxon>Fungi</taxon>
        <taxon>Dikarya</taxon>
        <taxon>Ascomycota</taxon>
        <taxon>Pezizomycotina</taxon>
        <taxon>Sordariomycetes</taxon>
        <taxon>Hypocreomycetidae</taxon>
        <taxon>Hypocreales</taxon>
        <taxon>Nectriaceae</taxon>
        <taxon>Fusarium</taxon>
    </lineage>
</organism>